<evidence type="ECO:0000259" key="2">
    <source>
        <dbReference type="Pfam" id="PF20250"/>
    </source>
</evidence>
<gene>
    <name evidence="3" type="ORF">BJ095_13529</name>
</gene>
<name>A0A318TDU5_9BACL</name>
<dbReference type="RefSeq" id="WP_107934863.1">
    <property type="nucleotide sequence ID" value="NZ_CP085009.1"/>
</dbReference>
<protein>
    <recommendedName>
        <fullName evidence="2">Flagellar Assembly Protein A N-terminal region domain-containing protein</fullName>
    </recommendedName>
</protein>
<keyword evidence="1" id="KW-0175">Coiled coil</keyword>
<proteinExistence type="predicted"/>
<dbReference type="InterPro" id="IPR046865">
    <property type="entry name" value="FapA_b_solenoid"/>
</dbReference>
<feature type="coiled-coil region" evidence="1">
    <location>
        <begin position="417"/>
        <end position="476"/>
    </location>
</feature>
<dbReference type="EMBL" id="QJTJ01000035">
    <property type="protein sequence ID" value="PYF03041.1"/>
    <property type="molecule type" value="Genomic_DNA"/>
</dbReference>
<accession>A0A318TDU5</accession>
<dbReference type="AlphaFoldDB" id="A0A318TDU5"/>
<dbReference type="PANTHER" id="PTHR38032:SF1">
    <property type="entry name" value="RNA-BINDING PROTEIN KHPB N-TERMINAL DOMAIN-CONTAINING PROTEIN"/>
    <property type="match status" value="1"/>
</dbReference>
<organism evidence="3 4">
    <name type="scientific">Ureibacillus chungkukjangi</name>
    <dbReference type="NCBI Taxonomy" id="1202712"/>
    <lineage>
        <taxon>Bacteria</taxon>
        <taxon>Bacillati</taxon>
        <taxon>Bacillota</taxon>
        <taxon>Bacilli</taxon>
        <taxon>Bacillales</taxon>
        <taxon>Caryophanaceae</taxon>
        <taxon>Ureibacillus</taxon>
    </lineage>
</organism>
<dbReference type="OrthoDB" id="1279at2"/>
<evidence type="ECO:0000256" key="1">
    <source>
        <dbReference type="SAM" id="Coils"/>
    </source>
</evidence>
<feature type="domain" description="Flagellar Assembly Protein A N-terminal region" evidence="2">
    <location>
        <begin position="71"/>
        <end position="239"/>
    </location>
</feature>
<reference evidence="3 4" key="1">
    <citation type="submission" date="2018-06" db="EMBL/GenBank/DDBJ databases">
        <title>Genomic Encyclopedia of Archaeal and Bacterial Type Strains, Phase II (KMG-II): from individual species to whole genera.</title>
        <authorList>
            <person name="Goeker M."/>
        </authorList>
    </citation>
    <scope>NUCLEOTIDE SEQUENCE [LARGE SCALE GENOMIC DNA]</scope>
    <source>
        <strain evidence="3 4">KACC 16626</strain>
    </source>
</reference>
<evidence type="ECO:0000313" key="3">
    <source>
        <dbReference type="EMBL" id="PYF03041.1"/>
    </source>
</evidence>
<dbReference type="Proteomes" id="UP000247416">
    <property type="component" value="Unassembled WGS sequence"/>
</dbReference>
<dbReference type="Pfam" id="PF03961">
    <property type="entry name" value="FapA"/>
    <property type="match status" value="1"/>
</dbReference>
<comment type="caution">
    <text evidence="3">The sequence shown here is derived from an EMBL/GenBank/DDBJ whole genome shotgun (WGS) entry which is preliminary data.</text>
</comment>
<evidence type="ECO:0000313" key="4">
    <source>
        <dbReference type="Proteomes" id="UP000247416"/>
    </source>
</evidence>
<keyword evidence="4" id="KW-1185">Reference proteome</keyword>
<dbReference type="Pfam" id="PF20250">
    <property type="entry name" value="FapA_N"/>
    <property type="match status" value="1"/>
</dbReference>
<dbReference type="InterPro" id="IPR005646">
    <property type="entry name" value="FapA"/>
</dbReference>
<dbReference type="PANTHER" id="PTHR38032">
    <property type="entry name" value="POLYMERASE-RELATED"/>
    <property type="match status" value="1"/>
</dbReference>
<sequence>MIIFTNDFIEIIEENNKVLLKTIQANFQLKDFDQLVRKYPRIRLTNFALLKSALGMVSTQPVEIGQWLPIIEIEIAKDNMSANITLNETTEQIKNNQNKILLNLDELLSKHHITHGIKEIDTEKIIAGKTYCIAEGTEPVKGEDAKITYLEIPERKPVIHEDGKADYFEMNFIFEIKEGDWLGEKIPAQPGIDGKNIFGESVPAPYGDDIPLKYDSQAAYEIEKDNKIILYASKTGAVENHHGLLTVSNHLKIEGDVGLGTGNIDFDGSVSVQGTVCSGYSVKATGDISIESPEGITGAKLIQSLNGDIYIKGGIFGLSETEVEAEGSIFVKHVNDANLVAKNEIVIGFYSLGSYLVANIISLDENKGKIIGGKAVAKNSIITAFSGNRLDRRTELVIECLSKQEALDNIHERAALLKGIREEIFELTAKLHEANQHKSRLNRMQLQGLQVLQKELEKKKVNSEQIDNEIQQLMQAVKVSGKEEIVVKKEANPGTLIQIGKKSSLLNKSTQGKFLIEFGELNV</sequence>
<dbReference type="InterPro" id="IPR046866">
    <property type="entry name" value="FapA_N"/>
</dbReference>